<dbReference type="PANTHER" id="PTHR48111">
    <property type="entry name" value="REGULATOR OF RPOS"/>
    <property type="match status" value="1"/>
</dbReference>
<dbReference type="PROSITE" id="PS50043">
    <property type="entry name" value="HTH_LUXR_2"/>
    <property type="match status" value="1"/>
</dbReference>
<evidence type="ECO:0000256" key="2">
    <source>
        <dbReference type="ARBA" id="ARBA00023012"/>
    </source>
</evidence>
<keyword evidence="2" id="KW-0902">Two-component regulatory system</keyword>
<dbReference type="RefSeq" id="WP_382423351.1">
    <property type="nucleotide sequence ID" value="NZ_JBHSCW010000010.1"/>
</dbReference>
<reference evidence="10" key="1">
    <citation type="journal article" date="2019" name="Int. J. Syst. Evol. Microbiol.">
        <title>The Global Catalogue of Microorganisms (GCM) 10K type strain sequencing project: providing services to taxonomists for standard genome sequencing and annotation.</title>
        <authorList>
            <consortium name="The Broad Institute Genomics Platform"/>
            <consortium name="The Broad Institute Genome Sequencing Center for Infectious Disease"/>
            <person name="Wu L."/>
            <person name="Ma J."/>
        </authorList>
    </citation>
    <scope>NUCLEOTIDE SEQUENCE [LARGE SCALE GENOMIC DNA]</scope>
    <source>
        <strain evidence="10">CECT 8472</strain>
    </source>
</reference>
<feature type="domain" description="HTH luxR-type" evidence="7">
    <location>
        <begin position="286"/>
        <end position="351"/>
    </location>
</feature>
<proteinExistence type="predicted"/>
<evidence type="ECO:0000259" key="8">
    <source>
        <dbReference type="PROSITE" id="PS50110"/>
    </source>
</evidence>
<feature type="modified residue" description="4-aspartylphosphate" evidence="6">
    <location>
        <position position="64"/>
    </location>
</feature>
<feature type="domain" description="Response regulatory" evidence="8">
    <location>
        <begin position="15"/>
        <end position="132"/>
    </location>
</feature>
<evidence type="ECO:0000313" key="9">
    <source>
        <dbReference type="EMBL" id="MFC4352974.1"/>
    </source>
</evidence>
<dbReference type="SUPFAM" id="SSF52172">
    <property type="entry name" value="CheY-like"/>
    <property type="match status" value="1"/>
</dbReference>
<gene>
    <name evidence="9" type="ORF">ACFOW6_15590</name>
</gene>
<evidence type="ECO:0000256" key="4">
    <source>
        <dbReference type="ARBA" id="ARBA00023125"/>
    </source>
</evidence>
<keyword evidence="10" id="KW-1185">Reference proteome</keyword>
<keyword evidence="5" id="KW-0804">Transcription</keyword>
<dbReference type="InterPro" id="IPR036388">
    <property type="entry name" value="WH-like_DNA-bd_sf"/>
</dbReference>
<dbReference type="Gene3D" id="3.40.50.2300">
    <property type="match status" value="1"/>
</dbReference>
<dbReference type="SMART" id="SM00421">
    <property type="entry name" value="HTH_LUXR"/>
    <property type="match status" value="1"/>
</dbReference>
<accession>A0ABV8UPL3</accession>
<keyword evidence="3" id="KW-0805">Transcription regulation</keyword>
<dbReference type="Gene3D" id="1.10.10.10">
    <property type="entry name" value="Winged helix-like DNA-binding domain superfamily/Winged helix DNA-binding domain"/>
    <property type="match status" value="1"/>
</dbReference>
<name>A0ABV8UPL3_9PROT</name>
<sequence>MEQHSQTAAGRTGATILCIEDETYLRQDIVEELSGAGYNAVGASDGLQALTLLETLRPDLILCDISMPNLDGYELLEAVRNRWPALADVPFVFLTALSQREEVINGKRAGADDYLVKPVDYDLMLASIESRLSQVQRMNALASRELDQLREALADSRTGERSGLHRVLDMLSFGVVLIGQDGVVSANRAATAMHQARDGLAIDRELRTDSAALSRELRTLLAESCALARESQEHIASLSIPRPSGRRDLLLISCALPGATEGAADEPLVVVFLSDPERRTEVPSSVLAELFDLTPTESEVARALAQGRRTEQIAEDLGVSQTTVAFHLRNLFDKTGTNRQADLVALVLTGLASIAPL</sequence>
<dbReference type="Proteomes" id="UP001595799">
    <property type="component" value="Unassembled WGS sequence"/>
</dbReference>
<dbReference type="InterPro" id="IPR016032">
    <property type="entry name" value="Sig_transdc_resp-reg_C-effctor"/>
</dbReference>
<dbReference type="InterPro" id="IPR039420">
    <property type="entry name" value="WalR-like"/>
</dbReference>
<dbReference type="EMBL" id="JBHSCW010000010">
    <property type="protein sequence ID" value="MFC4352974.1"/>
    <property type="molecule type" value="Genomic_DNA"/>
</dbReference>
<comment type="caution">
    <text evidence="9">The sequence shown here is derived from an EMBL/GenBank/DDBJ whole genome shotgun (WGS) entry which is preliminary data.</text>
</comment>
<keyword evidence="4" id="KW-0238">DNA-binding</keyword>
<dbReference type="PROSITE" id="PS00622">
    <property type="entry name" value="HTH_LUXR_1"/>
    <property type="match status" value="1"/>
</dbReference>
<dbReference type="Pfam" id="PF00196">
    <property type="entry name" value="GerE"/>
    <property type="match status" value="1"/>
</dbReference>
<dbReference type="InterPro" id="IPR011006">
    <property type="entry name" value="CheY-like_superfamily"/>
</dbReference>
<evidence type="ECO:0000313" key="10">
    <source>
        <dbReference type="Proteomes" id="UP001595799"/>
    </source>
</evidence>
<evidence type="ECO:0000256" key="6">
    <source>
        <dbReference type="PROSITE-ProRule" id="PRU00169"/>
    </source>
</evidence>
<evidence type="ECO:0000256" key="5">
    <source>
        <dbReference type="ARBA" id="ARBA00023163"/>
    </source>
</evidence>
<dbReference type="CDD" id="cd06170">
    <property type="entry name" value="LuxR_C_like"/>
    <property type="match status" value="1"/>
</dbReference>
<dbReference type="SUPFAM" id="SSF46894">
    <property type="entry name" value="C-terminal effector domain of the bipartite response regulators"/>
    <property type="match status" value="1"/>
</dbReference>
<dbReference type="Pfam" id="PF00072">
    <property type="entry name" value="Response_reg"/>
    <property type="match status" value="1"/>
</dbReference>
<dbReference type="PRINTS" id="PR00038">
    <property type="entry name" value="HTHLUXR"/>
</dbReference>
<evidence type="ECO:0000259" key="7">
    <source>
        <dbReference type="PROSITE" id="PS50043"/>
    </source>
</evidence>
<dbReference type="InterPro" id="IPR001789">
    <property type="entry name" value="Sig_transdc_resp-reg_receiver"/>
</dbReference>
<dbReference type="PROSITE" id="PS50110">
    <property type="entry name" value="RESPONSE_REGULATORY"/>
    <property type="match status" value="1"/>
</dbReference>
<protein>
    <submittedName>
        <fullName evidence="9">Response regulator</fullName>
    </submittedName>
</protein>
<dbReference type="InterPro" id="IPR000792">
    <property type="entry name" value="Tscrpt_reg_LuxR_C"/>
</dbReference>
<dbReference type="PANTHER" id="PTHR48111:SF1">
    <property type="entry name" value="TWO-COMPONENT RESPONSE REGULATOR ORR33"/>
    <property type="match status" value="1"/>
</dbReference>
<evidence type="ECO:0000256" key="1">
    <source>
        <dbReference type="ARBA" id="ARBA00022553"/>
    </source>
</evidence>
<organism evidence="9 10">
    <name type="scientific">Fodinicurvata halophila</name>
    <dbReference type="NCBI Taxonomy" id="1419723"/>
    <lineage>
        <taxon>Bacteria</taxon>
        <taxon>Pseudomonadati</taxon>
        <taxon>Pseudomonadota</taxon>
        <taxon>Alphaproteobacteria</taxon>
        <taxon>Rhodospirillales</taxon>
        <taxon>Rhodovibrionaceae</taxon>
        <taxon>Fodinicurvata</taxon>
    </lineage>
</organism>
<keyword evidence="1 6" id="KW-0597">Phosphoprotein</keyword>
<dbReference type="SMART" id="SM00448">
    <property type="entry name" value="REC"/>
    <property type="match status" value="1"/>
</dbReference>
<evidence type="ECO:0000256" key="3">
    <source>
        <dbReference type="ARBA" id="ARBA00023015"/>
    </source>
</evidence>
<dbReference type="CDD" id="cd17574">
    <property type="entry name" value="REC_OmpR"/>
    <property type="match status" value="1"/>
</dbReference>